<organism evidence="2 3">
    <name type="scientific">Microctonus aethiopoides</name>
    <dbReference type="NCBI Taxonomy" id="144406"/>
    <lineage>
        <taxon>Eukaryota</taxon>
        <taxon>Metazoa</taxon>
        <taxon>Ecdysozoa</taxon>
        <taxon>Arthropoda</taxon>
        <taxon>Hexapoda</taxon>
        <taxon>Insecta</taxon>
        <taxon>Pterygota</taxon>
        <taxon>Neoptera</taxon>
        <taxon>Endopterygota</taxon>
        <taxon>Hymenoptera</taxon>
        <taxon>Apocrita</taxon>
        <taxon>Ichneumonoidea</taxon>
        <taxon>Braconidae</taxon>
        <taxon>Euphorinae</taxon>
        <taxon>Microctonus</taxon>
    </lineage>
</organism>
<sequence>MSALKCSVNPHVGSEISPIEDSQELENDNVDVKAEETAGNLIVKATEEQQNVMIEDSQKLKNGNVDVEAEEAAGNPIAKTTEEQQSVTMKESQNSENGNVAIKTEEVAENPKTNEEEQSVSIRFGPAVKKYLLEFIDYLRCRTGFKFENWTTPNQLEKTMKKMEVLQVPMDIWRAFINCSIRLLGLSDNKYVMANEFIKALVVTLSFFADFYLENCLLRFAMRAVSYFSNKYLTPLIIAIYHFLNYSMKKLWVLAQKKIEEYSPFILDKLQISFAPRLQ</sequence>
<comment type="caution">
    <text evidence="2">The sequence shown here is derived from an EMBL/GenBank/DDBJ whole genome shotgun (WGS) entry which is preliminary data.</text>
</comment>
<dbReference type="EMBL" id="JAQQBS010001422">
    <property type="protein sequence ID" value="KAK0165854.1"/>
    <property type="molecule type" value="Genomic_DNA"/>
</dbReference>
<feature type="region of interest" description="Disordered" evidence="1">
    <location>
        <begin position="68"/>
        <end position="119"/>
    </location>
</feature>
<reference evidence="2" key="1">
    <citation type="journal article" date="2023" name="bioRxiv">
        <title>Scaffold-level genome assemblies of two parasitoid biocontrol wasps reveal the parthenogenesis mechanism and an associated novel virus.</title>
        <authorList>
            <person name="Inwood S."/>
            <person name="Skelly J."/>
            <person name="Guhlin J."/>
            <person name="Harrop T."/>
            <person name="Goldson S."/>
            <person name="Dearden P."/>
        </authorList>
    </citation>
    <scope>NUCLEOTIDE SEQUENCE</scope>
    <source>
        <strain evidence="2">Irish</strain>
        <tissue evidence="2">Whole body</tissue>
    </source>
</reference>
<evidence type="ECO:0000313" key="3">
    <source>
        <dbReference type="Proteomes" id="UP001168990"/>
    </source>
</evidence>
<gene>
    <name evidence="2" type="ORF">PV328_004337</name>
</gene>
<proteinExistence type="predicted"/>
<feature type="compositionally biased region" description="Polar residues" evidence="1">
    <location>
        <begin position="83"/>
        <end position="98"/>
    </location>
</feature>
<reference evidence="2" key="2">
    <citation type="submission" date="2023-03" db="EMBL/GenBank/DDBJ databases">
        <authorList>
            <person name="Inwood S.N."/>
            <person name="Skelly J.G."/>
            <person name="Guhlin J."/>
            <person name="Harrop T.W.R."/>
            <person name="Goldson S.G."/>
            <person name="Dearden P.K."/>
        </authorList>
    </citation>
    <scope>NUCLEOTIDE SEQUENCE</scope>
    <source>
        <strain evidence="2">Irish</strain>
        <tissue evidence="2">Whole body</tissue>
    </source>
</reference>
<evidence type="ECO:0000256" key="1">
    <source>
        <dbReference type="SAM" id="MobiDB-lite"/>
    </source>
</evidence>
<dbReference type="Proteomes" id="UP001168990">
    <property type="component" value="Unassembled WGS sequence"/>
</dbReference>
<keyword evidence="3" id="KW-1185">Reference proteome</keyword>
<protein>
    <submittedName>
        <fullName evidence="2">Uncharacterized protein</fullName>
    </submittedName>
</protein>
<name>A0AA39FAB1_9HYME</name>
<accession>A0AA39FAB1</accession>
<feature type="region of interest" description="Disordered" evidence="1">
    <location>
        <begin position="1"/>
        <end position="26"/>
    </location>
</feature>
<dbReference type="AlphaFoldDB" id="A0AA39FAB1"/>
<evidence type="ECO:0000313" key="2">
    <source>
        <dbReference type="EMBL" id="KAK0165854.1"/>
    </source>
</evidence>